<dbReference type="OrthoDB" id="409848at2759"/>
<evidence type="ECO:0000313" key="2">
    <source>
        <dbReference type="EMBL" id="KNC98193.1"/>
    </source>
</evidence>
<keyword evidence="3" id="KW-1185">Reference proteome</keyword>
<reference evidence="2 3" key="1">
    <citation type="submission" date="2009-08" db="EMBL/GenBank/DDBJ databases">
        <title>The Genome Sequence of Spizellomyces punctatus strain DAOM BR117.</title>
        <authorList>
            <consortium name="The Broad Institute Genome Sequencing Platform"/>
            <person name="Russ C."/>
            <person name="Cuomo C."/>
            <person name="Shea T."/>
            <person name="Young S.K."/>
            <person name="Zeng Q."/>
            <person name="Koehrsen M."/>
            <person name="Haas B."/>
            <person name="Borodovsky M."/>
            <person name="Guigo R."/>
            <person name="Alvarado L."/>
            <person name="Berlin A."/>
            <person name="Bochicchio J."/>
            <person name="Borenstein D."/>
            <person name="Chapman S."/>
            <person name="Chen Z."/>
            <person name="Engels R."/>
            <person name="Freedman E."/>
            <person name="Gellesch M."/>
            <person name="Goldberg J."/>
            <person name="Griggs A."/>
            <person name="Gujja S."/>
            <person name="Heiman D."/>
            <person name="Hepburn T."/>
            <person name="Howarth C."/>
            <person name="Jen D."/>
            <person name="Larson L."/>
            <person name="Lewis B."/>
            <person name="Mehta T."/>
            <person name="Park D."/>
            <person name="Pearson M."/>
            <person name="Roberts A."/>
            <person name="Saif S."/>
            <person name="Shenoy N."/>
            <person name="Sisk P."/>
            <person name="Stolte C."/>
            <person name="Sykes S."/>
            <person name="Thomson T."/>
            <person name="Walk T."/>
            <person name="White J."/>
            <person name="Yandava C."/>
            <person name="Burger G."/>
            <person name="Gray M.W."/>
            <person name="Holland P.W.H."/>
            <person name="King N."/>
            <person name="Lang F.B.F."/>
            <person name="Roger A.J."/>
            <person name="Ruiz-Trillo I."/>
            <person name="Lander E."/>
            <person name="Nusbaum C."/>
        </authorList>
    </citation>
    <scope>NUCLEOTIDE SEQUENCE [LARGE SCALE GENOMIC DNA]</scope>
    <source>
        <strain evidence="2 3">DAOM BR117</strain>
    </source>
</reference>
<dbReference type="STRING" id="645134.A0A0L0HBT0"/>
<dbReference type="SUPFAM" id="SSF53807">
    <property type="entry name" value="Helical backbone' metal receptor"/>
    <property type="match status" value="1"/>
</dbReference>
<dbReference type="VEuPathDB" id="FungiDB:SPPG_06595"/>
<dbReference type="eggNOG" id="ENOG502QWDR">
    <property type="taxonomic scope" value="Eukaryota"/>
</dbReference>
<accession>A0A0L0HBT0</accession>
<dbReference type="OMA" id="ARTKYCT"/>
<feature type="signal peptide" evidence="1">
    <location>
        <begin position="1"/>
        <end position="22"/>
    </location>
</feature>
<dbReference type="RefSeq" id="XP_016606233.1">
    <property type="nucleotide sequence ID" value="XM_016754796.1"/>
</dbReference>
<feature type="chain" id="PRO_5005539873" description="Periplasmic binding protein" evidence="1">
    <location>
        <begin position="23"/>
        <end position="450"/>
    </location>
</feature>
<dbReference type="Gene3D" id="3.40.50.1980">
    <property type="entry name" value="Nitrogenase molybdenum iron protein domain"/>
    <property type="match status" value="1"/>
</dbReference>
<keyword evidence="1" id="KW-0732">Signal</keyword>
<gene>
    <name evidence="2" type="ORF">SPPG_06595</name>
</gene>
<dbReference type="AlphaFoldDB" id="A0A0L0HBT0"/>
<dbReference type="PANTHER" id="PTHR38360">
    <property type="entry name" value="OS03G0120000 PROTEIN"/>
    <property type="match status" value="1"/>
</dbReference>
<dbReference type="EMBL" id="KQ257461">
    <property type="protein sequence ID" value="KNC98193.1"/>
    <property type="molecule type" value="Genomic_DNA"/>
</dbReference>
<sequence length="450" mass="48366">MLGLNFITSAIALASMPMWVSAQTQNPQSCVTTYNGNTDYFPVKANHTDTSVFTITYNNNYKTLTDVKNNLTYVLYMCGTPAPVNPNAAAIISIPVTHVGTEDTASLTFLEMLGVRQTIKYTTDPGFITSPCIRKLNIPQFSSTPTDAEMSNVNVTFSWRTPNVNSTKIVRFPATSSTTSLQRYQWIHFLGAFFNKEDRANTVAATIADDYNCIKQKAATAAATSLSQPATVFANYYSGTWTLGSAYTRAYVSDAGGNAAPANTTAAQTFDYSTQSAFITLLQNTSNIVYTGDITLDAFYTNLNISSLTATSTNNTYPWKVNGALWNMNRVTNNLASANSWFEQAVAWENVVLADLVKVIQPTALVGYSRVFLRDLDANEEQLKLNPSTDCSTDDLSKVLVAPAVCAGQKVAWNGDGTGTGPGNAAPGMPSGRALAITLSAVAAAILLLA</sequence>
<evidence type="ECO:0000313" key="3">
    <source>
        <dbReference type="Proteomes" id="UP000053201"/>
    </source>
</evidence>
<dbReference type="GeneID" id="27689887"/>
<name>A0A0L0HBT0_SPIPD</name>
<proteinExistence type="predicted"/>
<evidence type="ECO:0008006" key="4">
    <source>
        <dbReference type="Google" id="ProtNLM"/>
    </source>
</evidence>
<protein>
    <recommendedName>
        <fullName evidence="4">Periplasmic binding protein</fullName>
    </recommendedName>
</protein>
<evidence type="ECO:0000256" key="1">
    <source>
        <dbReference type="SAM" id="SignalP"/>
    </source>
</evidence>
<dbReference type="Proteomes" id="UP000053201">
    <property type="component" value="Unassembled WGS sequence"/>
</dbReference>
<organism evidence="2 3">
    <name type="scientific">Spizellomyces punctatus (strain DAOM BR117)</name>
    <dbReference type="NCBI Taxonomy" id="645134"/>
    <lineage>
        <taxon>Eukaryota</taxon>
        <taxon>Fungi</taxon>
        <taxon>Fungi incertae sedis</taxon>
        <taxon>Chytridiomycota</taxon>
        <taxon>Chytridiomycota incertae sedis</taxon>
        <taxon>Chytridiomycetes</taxon>
        <taxon>Spizellomycetales</taxon>
        <taxon>Spizellomycetaceae</taxon>
        <taxon>Spizellomyces</taxon>
    </lineage>
</organism>
<dbReference type="PANTHER" id="PTHR38360:SF1">
    <property type="entry name" value="F12P19.7"/>
    <property type="match status" value="1"/>
</dbReference>
<dbReference type="InParanoid" id="A0A0L0HBT0"/>